<keyword evidence="3" id="KW-1185">Reference proteome</keyword>
<reference evidence="2" key="2">
    <citation type="submission" date="2020-09" db="EMBL/GenBank/DDBJ databases">
        <authorList>
            <person name="Sun Q."/>
            <person name="Zhou Y."/>
        </authorList>
    </citation>
    <scope>NUCLEOTIDE SEQUENCE</scope>
    <source>
        <strain evidence="2">CGMCC 1.15178</strain>
    </source>
</reference>
<dbReference type="CDD" id="cd24032">
    <property type="entry name" value="ASKHA_NBD_TsaB"/>
    <property type="match status" value="1"/>
</dbReference>
<sequence>MKMQMTEGGAEGKLVVLALDTSTASLAAALIRGGQTLASVQSLAERNHSLATVSKLKSLLEETGIKPDELDGIAIGRGPGSYTGMRIAVSVGKTLAWVWDKPLVGVSSLEALAYGAWKSVGSVADAQLGIRHKDDERHAAVINRPRWLVPIMDARRGQVYTSAFEVASDGSWNRSAADGVRLMRDWVAGLEEKLRVLPQAAVPAELWVIGDLSMHEAECQRLQELCSRNGTGCQVRRVPFTMEGTAVAVLGAVRLAAGERDEVHAFVPNYTQLTEAEVKLNKSREEGAGAS</sequence>
<protein>
    <submittedName>
        <fullName evidence="2">tRNA threonylcarbamoyladenosine biosynthesis protein TsaB</fullName>
    </submittedName>
</protein>
<feature type="domain" description="Gcp-like" evidence="1">
    <location>
        <begin position="43"/>
        <end position="117"/>
    </location>
</feature>
<reference evidence="2" key="1">
    <citation type="journal article" date="2014" name="Int. J. Syst. Evol. Microbiol.">
        <title>Complete genome sequence of Corynebacterium casei LMG S-19264T (=DSM 44701T), isolated from a smear-ripened cheese.</title>
        <authorList>
            <consortium name="US DOE Joint Genome Institute (JGI-PGF)"/>
            <person name="Walter F."/>
            <person name="Albersmeier A."/>
            <person name="Kalinowski J."/>
            <person name="Ruckert C."/>
        </authorList>
    </citation>
    <scope>NUCLEOTIDE SEQUENCE</scope>
    <source>
        <strain evidence="2">CGMCC 1.15178</strain>
    </source>
</reference>
<proteinExistence type="predicted"/>
<accession>A0A916ZG71</accession>
<evidence type="ECO:0000313" key="2">
    <source>
        <dbReference type="EMBL" id="GGD94639.1"/>
    </source>
</evidence>
<dbReference type="Gene3D" id="3.30.420.40">
    <property type="match status" value="1"/>
</dbReference>
<dbReference type="PANTHER" id="PTHR11735:SF11">
    <property type="entry name" value="TRNA THREONYLCARBAMOYLADENOSINE BIOSYNTHESIS PROTEIN TSAB"/>
    <property type="match status" value="1"/>
</dbReference>
<dbReference type="GO" id="GO:0005829">
    <property type="term" value="C:cytosol"/>
    <property type="evidence" value="ECO:0007669"/>
    <property type="project" value="TreeGrafter"/>
</dbReference>
<dbReference type="Proteomes" id="UP000612456">
    <property type="component" value="Unassembled WGS sequence"/>
</dbReference>
<dbReference type="GO" id="GO:0002949">
    <property type="term" value="P:tRNA threonylcarbamoyladenosine modification"/>
    <property type="evidence" value="ECO:0007669"/>
    <property type="project" value="InterPro"/>
</dbReference>
<name>A0A916ZG71_9BACL</name>
<dbReference type="AlphaFoldDB" id="A0A916ZG71"/>
<dbReference type="InterPro" id="IPR000905">
    <property type="entry name" value="Gcp-like_dom"/>
</dbReference>
<evidence type="ECO:0000313" key="3">
    <source>
        <dbReference type="Proteomes" id="UP000612456"/>
    </source>
</evidence>
<dbReference type="InterPro" id="IPR043129">
    <property type="entry name" value="ATPase_NBD"/>
</dbReference>
<dbReference type="RefSeq" id="WP_188998366.1">
    <property type="nucleotide sequence ID" value="NZ_BMHP01000007.1"/>
</dbReference>
<evidence type="ECO:0000259" key="1">
    <source>
        <dbReference type="Pfam" id="PF00814"/>
    </source>
</evidence>
<dbReference type="EMBL" id="BMHP01000007">
    <property type="protein sequence ID" value="GGD94639.1"/>
    <property type="molecule type" value="Genomic_DNA"/>
</dbReference>
<dbReference type="NCBIfam" id="TIGR03725">
    <property type="entry name" value="T6A_YeaZ"/>
    <property type="match status" value="1"/>
</dbReference>
<comment type="caution">
    <text evidence="2">The sequence shown here is derived from an EMBL/GenBank/DDBJ whole genome shotgun (WGS) entry which is preliminary data.</text>
</comment>
<dbReference type="Pfam" id="PF00814">
    <property type="entry name" value="TsaD"/>
    <property type="match status" value="1"/>
</dbReference>
<dbReference type="PANTHER" id="PTHR11735">
    <property type="entry name" value="TRNA N6-ADENOSINE THREONYLCARBAMOYLTRANSFERASE"/>
    <property type="match status" value="1"/>
</dbReference>
<gene>
    <name evidence="2" type="primary">tsaB</name>
    <name evidence="2" type="ORF">GCM10010911_61660</name>
</gene>
<dbReference type="SUPFAM" id="SSF53067">
    <property type="entry name" value="Actin-like ATPase domain"/>
    <property type="match status" value="2"/>
</dbReference>
<organism evidence="2 3">
    <name type="scientific">Paenibacillus nasutitermitis</name>
    <dbReference type="NCBI Taxonomy" id="1652958"/>
    <lineage>
        <taxon>Bacteria</taxon>
        <taxon>Bacillati</taxon>
        <taxon>Bacillota</taxon>
        <taxon>Bacilli</taxon>
        <taxon>Bacillales</taxon>
        <taxon>Paenibacillaceae</taxon>
        <taxon>Paenibacillus</taxon>
    </lineage>
</organism>
<dbReference type="InterPro" id="IPR022496">
    <property type="entry name" value="T6A_TsaB"/>
</dbReference>